<dbReference type="AlphaFoldDB" id="A0A090I6J7"/>
<dbReference type="SUPFAM" id="SSF46955">
    <property type="entry name" value="Putative DNA-binding domain"/>
    <property type="match status" value="1"/>
</dbReference>
<keyword evidence="1" id="KW-0238">DNA-binding</keyword>
<reference evidence="2" key="1">
    <citation type="submission" date="2014-09" db="EMBL/GenBank/DDBJ databases">
        <authorList>
            <person name="Hjerde E."/>
        </authorList>
    </citation>
    <scope>NUCLEOTIDE SEQUENCE [LARGE SCALE GENOMIC DNA]</scope>
    <source>
        <strain evidence="2">06/09/139</strain>
    </source>
</reference>
<dbReference type="EMBL" id="LN554847">
    <property type="protein sequence ID" value="CED57106.1"/>
    <property type="molecule type" value="Genomic_DNA"/>
</dbReference>
<keyword evidence="2" id="KW-1185">Reference proteome</keyword>
<dbReference type="HOGENOM" id="CLU_185257_1_0_6"/>
<dbReference type="KEGG" id="awd:AWOD_II_0461"/>
<dbReference type="InterPro" id="IPR009061">
    <property type="entry name" value="DNA-bd_dom_put_sf"/>
</dbReference>
<dbReference type="OrthoDB" id="5906098at2"/>
<name>A0A090I6J7_9GAMM</name>
<organism evidence="1 2">
    <name type="scientific">Aliivibrio wodanis</name>
    <dbReference type="NCBI Taxonomy" id="80852"/>
    <lineage>
        <taxon>Bacteria</taxon>
        <taxon>Pseudomonadati</taxon>
        <taxon>Pseudomonadota</taxon>
        <taxon>Gammaproteobacteria</taxon>
        <taxon>Vibrionales</taxon>
        <taxon>Vibrionaceae</taxon>
        <taxon>Aliivibrio</taxon>
    </lineage>
</organism>
<sequence>MNNPLSFQVVIPVPFMTYKEYSKFSGITIRTLKSWQQQGKLIIKKKDKPRETPLVNVIAMQELATREALSYLG</sequence>
<evidence type="ECO:0000313" key="2">
    <source>
        <dbReference type="Proteomes" id="UP000032427"/>
    </source>
</evidence>
<evidence type="ECO:0000313" key="1">
    <source>
        <dbReference type="EMBL" id="CED57106.1"/>
    </source>
</evidence>
<proteinExistence type="predicted"/>
<accession>A0A090I6J7</accession>
<dbReference type="GO" id="GO:0003677">
    <property type="term" value="F:DNA binding"/>
    <property type="evidence" value="ECO:0007669"/>
    <property type="project" value="UniProtKB-KW"/>
</dbReference>
<dbReference type="Proteomes" id="UP000032427">
    <property type="component" value="Chromosome 2"/>
</dbReference>
<dbReference type="STRING" id="80852.AWOD_II_0461"/>
<dbReference type="GeneID" id="28542712"/>
<dbReference type="PATRIC" id="fig|80852.17.peg.3226"/>
<gene>
    <name evidence="1" type="ORF">AWOD_II_0461</name>
</gene>
<protein>
    <submittedName>
        <fullName evidence="1">Putative phage DNA-binding protein</fullName>
    </submittedName>
</protein>